<keyword evidence="1" id="KW-1133">Transmembrane helix</keyword>
<reference evidence="2" key="1">
    <citation type="submission" date="2018-02" db="EMBL/GenBank/DDBJ databases">
        <title>Rhizophora mucronata_Transcriptome.</title>
        <authorList>
            <person name="Meera S.P."/>
            <person name="Sreeshan A."/>
            <person name="Augustine A."/>
        </authorList>
    </citation>
    <scope>NUCLEOTIDE SEQUENCE</scope>
    <source>
        <tissue evidence="2">Leaf</tissue>
    </source>
</reference>
<keyword evidence="1" id="KW-0812">Transmembrane</keyword>
<proteinExistence type="predicted"/>
<feature type="transmembrane region" description="Helical" evidence="1">
    <location>
        <begin position="43"/>
        <end position="65"/>
    </location>
</feature>
<sequence length="70" mass="8042">MHDSETISINRLLNLVFKLSFGFYSVHVQGMLEYPIGITLIKIYLILLLTLQCESLVCWNSLLFVHVATK</sequence>
<evidence type="ECO:0000256" key="1">
    <source>
        <dbReference type="SAM" id="Phobius"/>
    </source>
</evidence>
<name>A0A2P2IT74_RHIMU</name>
<dbReference type="AlphaFoldDB" id="A0A2P2IT74"/>
<organism evidence="2">
    <name type="scientific">Rhizophora mucronata</name>
    <name type="common">Asiatic mangrove</name>
    <dbReference type="NCBI Taxonomy" id="61149"/>
    <lineage>
        <taxon>Eukaryota</taxon>
        <taxon>Viridiplantae</taxon>
        <taxon>Streptophyta</taxon>
        <taxon>Embryophyta</taxon>
        <taxon>Tracheophyta</taxon>
        <taxon>Spermatophyta</taxon>
        <taxon>Magnoliopsida</taxon>
        <taxon>eudicotyledons</taxon>
        <taxon>Gunneridae</taxon>
        <taxon>Pentapetalae</taxon>
        <taxon>rosids</taxon>
        <taxon>fabids</taxon>
        <taxon>Malpighiales</taxon>
        <taxon>Rhizophoraceae</taxon>
        <taxon>Rhizophora</taxon>
    </lineage>
</organism>
<protein>
    <submittedName>
        <fullName evidence="2">Uncharacterized protein</fullName>
    </submittedName>
</protein>
<dbReference type="EMBL" id="GGEC01003940">
    <property type="protein sequence ID" value="MBW84423.1"/>
    <property type="molecule type" value="Transcribed_RNA"/>
</dbReference>
<evidence type="ECO:0000313" key="2">
    <source>
        <dbReference type="EMBL" id="MBW84423.1"/>
    </source>
</evidence>
<keyword evidence="1" id="KW-0472">Membrane</keyword>
<feature type="transmembrane region" description="Helical" evidence="1">
    <location>
        <begin position="12"/>
        <end position="31"/>
    </location>
</feature>
<accession>A0A2P2IT74</accession>